<reference evidence="2 3" key="1">
    <citation type="submission" date="2016-07" db="EMBL/GenBank/DDBJ databases">
        <title>Comparative genomics of the entomopathogenic fungus Beauveria bassiana.</title>
        <authorList>
            <person name="Valero Jimenez C.A."/>
            <person name="Zwaan B.J."/>
            <person name="Van Kan J.A."/>
            <person name="Takken W."/>
            <person name="Debets A.J."/>
            <person name="Schoustra S.E."/>
            <person name="Koenraadt C.J."/>
        </authorList>
    </citation>
    <scope>NUCLEOTIDE SEQUENCE [LARGE SCALE GENOMIC DNA]</scope>
    <source>
        <strain evidence="2 3">ARSEF 8028</strain>
    </source>
</reference>
<proteinExistence type="predicted"/>
<dbReference type="Proteomes" id="UP000237441">
    <property type="component" value="Unassembled WGS sequence"/>
</dbReference>
<dbReference type="Pfam" id="PF20183">
    <property type="entry name" value="DUF6546"/>
    <property type="match status" value="1"/>
</dbReference>
<gene>
    <name evidence="2" type="ORF">BB8028_0002g12660</name>
</gene>
<comment type="caution">
    <text evidence="2">The sequence shown here is derived from an EMBL/GenBank/DDBJ whole genome shotgun (WGS) entry which is preliminary data.</text>
</comment>
<dbReference type="EMBL" id="JRHA01000002">
    <property type="protein sequence ID" value="PQK10948.1"/>
    <property type="molecule type" value="Genomic_DNA"/>
</dbReference>
<dbReference type="InterPro" id="IPR046676">
    <property type="entry name" value="DUF6546"/>
</dbReference>
<dbReference type="AlphaFoldDB" id="A0A2S7Y455"/>
<evidence type="ECO:0000313" key="3">
    <source>
        <dbReference type="Proteomes" id="UP000237441"/>
    </source>
</evidence>
<dbReference type="OrthoDB" id="4870837at2759"/>
<sequence>MVNEPWRFCLLAFKIAWDRGMLMCQLFDRRPNHVSAEFASVIQDALPSHVEMLSIFESPNSELVSAMHRDPPLGQIIDDNMTAGAELVRALVLRSCDLKHLSISFMIDARQFSDFLHSSHCCHKLQSLTLTASILKRESQSRRIADFLCDASLFSQEMNQLERLILWNSKRGEACAVIYQRDRSNRRATLTRRGTWHFELSYEVIESWKKVDPDFILGIENEQLQAVKQNGDAIYHLRLPGEVIDPSSARQLRQEAFVGEEKRSDERVFMLAPHSFPIEESGPQKM</sequence>
<accession>A0A2S7Y455</accession>
<feature type="domain" description="DUF6546" evidence="1">
    <location>
        <begin position="46"/>
        <end position="245"/>
    </location>
</feature>
<organism evidence="2 3">
    <name type="scientific">Beauveria bassiana</name>
    <name type="common">White muscardine disease fungus</name>
    <name type="synonym">Tritirachium shiotae</name>
    <dbReference type="NCBI Taxonomy" id="176275"/>
    <lineage>
        <taxon>Eukaryota</taxon>
        <taxon>Fungi</taxon>
        <taxon>Dikarya</taxon>
        <taxon>Ascomycota</taxon>
        <taxon>Pezizomycotina</taxon>
        <taxon>Sordariomycetes</taxon>
        <taxon>Hypocreomycetidae</taxon>
        <taxon>Hypocreales</taxon>
        <taxon>Cordycipitaceae</taxon>
        <taxon>Beauveria</taxon>
    </lineage>
</organism>
<name>A0A2S7Y455_BEABA</name>
<evidence type="ECO:0000313" key="2">
    <source>
        <dbReference type="EMBL" id="PQK10948.1"/>
    </source>
</evidence>
<protein>
    <recommendedName>
        <fullName evidence="1">DUF6546 domain-containing protein</fullName>
    </recommendedName>
</protein>
<evidence type="ECO:0000259" key="1">
    <source>
        <dbReference type="Pfam" id="PF20183"/>
    </source>
</evidence>